<keyword evidence="3" id="KW-1185">Reference proteome</keyword>
<keyword evidence="1" id="KW-0732">Signal</keyword>
<evidence type="ECO:0000313" key="2">
    <source>
        <dbReference type="EMBL" id="MBK6008693.1"/>
    </source>
</evidence>
<reference evidence="2" key="2">
    <citation type="submission" date="2021-01" db="EMBL/GenBank/DDBJ databases">
        <authorList>
            <person name="Kang M."/>
        </authorList>
    </citation>
    <scope>NUCLEOTIDE SEQUENCE</scope>
    <source>
        <strain evidence="2">KACC 17527</strain>
    </source>
</reference>
<dbReference type="RefSeq" id="WP_201176439.1">
    <property type="nucleotide sequence ID" value="NZ_JAEPWM010000011.1"/>
</dbReference>
<feature type="chain" id="PRO_5037023865" description="Transporter" evidence="1">
    <location>
        <begin position="42"/>
        <end position="337"/>
    </location>
</feature>
<comment type="caution">
    <text evidence="2">The sequence shown here is derived from an EMBL/GenBank/DDBJ whole genome shotgun (WGS) entry which is preliminary data.</text>
</comment>
<evidence type="ECO:0008006" key="4">
    <source>
        <dbReference type="Google" id="ProtNLM"/>
    </source>
</evidence>
<name>A0A934TWD3_9BURK</name>
<gene>
    <name evidence="2" type="ORF">JJB11_21545</name>
</gene>
<dbReference type="AlphaFoldDB" id="A0A934TWD3"/>
<reference evidence="2" key="1">
    <citation type="journal article" date="2012" name="J. Microbiol. Biotechnol.">
        <title>Ramlibacter ginsenosidimutans sp. nov., with ginsenoside-converting activity.</title>
        <authorList>
            <person name="Wang L."/>
            <person name="An D.S."/>
            <person name="Kim S.G."/>
            <person name="Jin F.X."/>
            <person name="Kim S.C."/>
            <person name="Lee S.T."/>
            <person name="Im W.T."/>
        </authorList>
    </citation>
    <scope>NUCLEOTIDE SEQUENCE</scope>
    <source>
        <strain evidence="2">KACC 17527</strain>
    </source>
</reference>
<organism evidence="2 3">
    <name type="scientific">Ramlibacter ginsenosidimutans</name>
    <dbReference type="NCBI Taxonomy" id="502333"/>
    <lineage>
        <taxon>Bacteria</taxon>
        <taxon>Pseudomonadati</taxon>
        <taxon>Pseudomonadota</taxon>
        <taxon>Betaproteobacteria</taxon>
        <taxon>Burkholderiales</taxon>
        <taxon>Comamonadaceae</taxon>
        <taxon>Ramlibacter</taxon>
    </lineage>
</organism>
<evidence type="ECO:0000256" key="1">
    <source>
        <dbReference type="SAM" id="SignalP"/>
    </source>
</evidence>
<protein>
    <recommendedName>
        <fullName evidence="4">Transporter</fullName>
    </recommendedName>
</protein>
<sequence>MHPIHGVPVCKAVPASFLSRKLAGLATIAGLLAASALPAHAHGFVGQRFFPATLATDDPFVADELSLPTITSTRSNADGDTPATRQTSASFDFARRITPNFGLAFGANRLRIAPNGQPAAHGWDNISIGAKYQLYTNEVHETILSVGADWDVGGTGSSSVGAERFSTITPTVYFGKGFGDAAKETLRPFAVTGTLGVAIPSRASTTTVSVDPDTGLATTDVERHPHVLNVGFALQYSIPYLQSHVKDVGLGAPFNRMIPVVEFSMSKPLDRVDDRPFTGTINPGVLWAGQKIQLGLEAVIPMNSRSGHGVGFMAQLHFFLDDLFPGTFGHPMFGATR</sequence>
<feature type="signal peptide" evidence="1">
    <location>
        <begin position="1"/>
        <end position="41"/>
    </location>
</feature>
<accession>A0A934TWD3</accession>
<evidence type="ECO:0000313" key="3">
    <source>
        <dbReference type="Proteomes" id="UP000630528"/>
    </source>
</evidence>
<dbReference type="Proteomes" id="UP000630528">
    <property type="component" value="Unassembled WGS sequence"/>
</dbReference>
<proteinExistence type="predicted"/>
<dbReference type="EMBL" id="JAEPWM010000011">
    <property type="protein sequence ID" value="MBK6008693.1"/>
    <property type="molecule type" value="Genomic_DNA"/>
</dbReference>